<dbReference type="InterPro" id="IPR002654">
    <property type="entry name" value="Glyco_trans_25"/>
</dbReference>
<gene>
    <name evidence="2" type="ORF">UFOVP29_203</name>
</gene>
<dbReference type="EMBL" id="LR796167">
    <property type="protein sequence ID" value="CAB4123044.1"/>
    <property type="molecule type" value="Genomic_DNA"/>
</dbReference>
<evidence type="ECO:0000259" key="1">
    <source>
        <dbReference type="Pfam" id="PF01755"/>
    </source>
</evidence>
<sequence>MTVLNLFRSYNTHVDRAYIITIANHATSEMLSQRAQQSCAKAGMPYQVWDAFDGTGDDIKTPAHSAHSNLMPILKITDHYLTRGEVACVLSHVSLWHHCAVIDQPIVILEHDAVMVRPLQYHESYNSIVYLGGSEWTAKGWPMYDIPPHASEGPNCHFICRAHAYSIDPAMAKNLLAHIIKMGICAPVDIMIRADLFHITHNGLYAYDDPIEETTILARPSQGRSTTRNDDLKV</sequence>
<name>A0A6J5KL96_9CAUD</name>
<organism evidence="2">
    <name type="scientific">uncultured Caudovirales phage</name>
    <dbReference type="NCBI Taxonomy" id="2100421"/>
    <lineage>
        <taxon>Viruses</taxon>
        <taxon>Duplodnaviria</taxon>
        <taxon>Heunggongvirae</taxon>
        <taxon>Uroviricota</taxon>
        <taxon>Caudoviricetes</taxon>
        <taxon>Peduoviridae</taxon>
        <taxon>Maltschvirus</taxon>
        <taxon>Maltschvirus maltsch</taxon>
    </lineage>
</organism>
<proteinExistence type="predicted"/>
<evidence type="ECO:0000313" key="2">
    <source>
        <dbReference type="EMBL" id="CAB4123044.1"/>
    </source>
</evidence>
<keyword evidence="2" id="KW-0808">Transferase</keyword>
<accession>A0A6J5KL96</accession>
<dbReference type="Pfam" id="PF01755">
    <property type="entry name" value="Glyco_transf_25"/>
    <property type="match status" value="1"/>
</dbReference>
<feature type="domain" description="Glycosyl transferase family 25" evidence="1">
    <location>
        <begin position="34"/>
        <end position="117"/>
    </location>
</feature>
<protein>
    <submittedName>
        <fullName evidence="2">Glycosyl transferase, family 25</fullName>
    </submittedName>
</protein>
<reference evidence="2" key="1">
    <citation type="submission" date="2020-04" db="EMBL/GenBank/DDBJ databases">
        <authorList>
            <person name="Chiriac C."/>
            <person name="Salcher M."/>
            <person name="Ghai R."/>
            <person name="Kavagutti S V."/>
        </authorList>
    </citation>
    <scope>NUCLEOTIDE SEQUENCE</scope>
</reference>
<dbReference type="GO" id="GO:0016740">
    <property type="term" value="F:transferase activity"/>
    <property type="evidence" value="ECO:0007669"/>
    <property type="project" value="UniProtKB-KW"/>
</dbReference>